<dbReference type="EMBL" id="HBKQ01044866">
    <property type="protein sequence ID" value="CAE2269198.1"/>
    <property type="molecule type" value="Transcribed_RNA"/>
</dbReference>
<organism evidence="2">
    <name type="scientific">Odontella aurita</name>
    <dbReference type="NCBI Taxonomy" id="265563"/>
    <lineage>
        <taxon>Eukaryota</taxon>
        <taxon>Sar</taxon>
        <taxon>Stramenopiles</taxon>
        <taxon>Ochrophyta</taxon>
        <taxon>Bacillariophyta</taxon>
        <taxon>Mediophyceae</taxon>
        <taxon>Biddulphiophycidae</taxon>
        <taxon>Eupodiscales</taxon>
        <taxon>Odontellaceae</taxon>
        <taxon>Odontella</taxon>
    </lineage>
</organism>
<protein>
    <recommendedName>
        <fullName evidence="3">START domain-containing protein</fullName>
    </recommendedName>
</protein>
<gene>
    <name evidence="2" type="ORF">OAUR00152_LOCUS30941</name>
</gene>
<dbReference type="AlphaFoldDB" id="A0A7S4N7E0"/>
<accession>A0A7S4N7E0</accession>
<evidence type="ECO:0000256" key="1">
    <source>
        <dbReference type="SAM" id="Phobius"/>
    </source>
</evidence>
<proteinExistence type="predicted"/>
<evidence type="ECO:0008006" key="3">
    <source>
        <dbReference type="Google" id="ProtNLM"/>
    </source>
</evidence>
<feature type="transmembrane region" description="Helical" evidence="1">
    <location>
        <begin position="24"/>
        <end position="42"/>
    </location>
</feature>
<evidence type="ECO:0000313" key="2">
    <source>
        <dbReference type="EMBL" id="CAE2269198.1"/>
    </source>
</evidence>
<name>A0A7S4N7E0_9STRA</name>
<keyword evidence="1" id="KW-1133">Transmembrane helix</keyword>
<keyword evidence="1" id="KW-0472">Membrane</keyword>
<sequence length="354" mass="38048">MTKEAKEDDKASRGAVCPSFSPKALLGASLVAAGAAVVALVLSPQWWAPGTSGHLIGESLIDSASDAVSYAERGIEEAFWLWDEPSSNWEVVHRSGGDDGDEALVVEARRITEGPFADSGVLLTRAEGALNVDTLLGSAGNGTQSLTADEVFAFITSPDGFAVIDPISDPEEFSKYVERYDGWKGHQRRGKGRKRGRGKPRLEVADAYVHLPPPLSERLFVVLNAIDPKTRVFVSKSVLHRDRPGSSVYFSESQEGENASVTDSDEEAKAEAVAHGPSHDGIERVRALNTFAVSVEEQVPSPKEAAGPRLLTVRIINFADVGLVHSSVSNWLSCVGFIPGIFDRLKLALSERSI</sequence>
<keyword evidence="1" id="KW-0812">Transmembrane</keyword>
<reference evidence="2" key="1">
    <citation type="submission" date="2021-01" db="EMBL/GenBank/DDBJ databases">
        <authorList>
            <person name="Corre E."/>
            <person name="Pelletier E."/>
            <person name="Niang G."/>
            <person name="Scheremetjew M."/>
            <person name="Finn R."/>
            <person name="Kale V."/>
            <person name="Holt S."/>
            <person name="Cochrane G."/>
            <person name="Meng A."/>
            <person name="Brown T."/>
            <person name="Cohen L."/>
        </authorList>
    </citation>
    <scope>NUCLEOTIDE SEQUENCE</scope>
    <source>
        <strain evidence="2">Isolate 1302-5</strain>
    </source>
</reference>